<gene>
    <name evidence="2" type="ORF">SY212_19590</name>
</gene>
<keyword evidence="1" id="KW-0812">Transmembrane</keyword>
<dbReference type="Pfam" id="PF04307">
    <property type="entry name" value="YdjM"/>
    <property type="match status" value="1"/>
</dbReference>
<dbReference type="Proteomes" id="UP000494265">
    <property type="component" value="Unassembled WGS sequence"/>
</dbReference>
<proteinExistence type="predicted"/>
<dbReference type="InterPro" id="IPR007404">
    <property type="entry name" value="YdjM-like"/>
</dbReference>
<dbReference type="RefSeq" id="WP_172585122.1">
    <property type="nucleotide sequence ID" value="NZ_BLAM01000191.1"/>
</dbReference>
<accession>A0A6F9XNV9</accession>
<dbReference type="EMBL" id="BLAM01000191">
    <property type="protein sequence ID" value="GET06929.1"/>
    <property type="molecule type" value="Genomic_DNA"/>
</dbReference>
<organism evidence="2">
    <name type="scientific">Ligilactobacillus agilis</name>
    <dbReference type="NCBI Taxonomy" id="1601"/>
    <lineage>
        <taxon>Bacteria</taxon>
        <taxon>Bacillati</taxon>
        <taxon>Bacillota</taxon>
        <taxon>Bacilli</taxon>
        <taxon>Lactobacillales</taxon>
        <taxon>Lactobacillaceae</taxon>
        <taxon>Ligilactobacillus</taxon>
    </lineage>
</organism>
<evidence type="ECO:0000256" key="1">
    <source>
        <dbReference type="SAM" id="Phobius"/>
    </source>
</evidence>
<feature type="transmembrane region" description="Helical" evidence="1">
    <location>
        <begin position="245"/>
        <end position="264"/>
    </location>
</feature>
<keyword evidence="1" id="KW-1133">Transmembrane helix</keyword>
<feature type="transmembrane region" description="Helical" evidence="1">
    <location>
        <begin position="132"/>
        <end position="153"/>
    </location>
</feature>
<comment type="caution">
    <text evidence="2">The sequence shown here is derived from an EMBL/GenBank/DDBJ whole genome shotgun (WGS) entry which is preliminary data.</text>
</comment>
<dbReference type="AlphaFoldDB" id="A0A6F9XNV9"/>
<evidence type="ECO:0000313" key="2">
    <source>
        <dbReference type="EMBL" id="GET06929.1"/>
    </source>
</evidence>
<evidence type="ECO:0008006" key="3">
    <source>
        <dbReference type="Google" id="ProtNLM"/>
    </source>
</evidence>
<keyword evidence="1" id="KW-0472">Membrane</keyword>
<sequence length="269" mass="30561">MRGNQHIIVNCAIASIGMVALHKYNANAISPQLSIVAPLAGIMLGSILPDIDIENSKASQIFGTSMAVSLRKRAFENYYGKKYEDDKYKNIETYIEKDSQQATILAHEDPNTSTKVIDVDFTNIAHRTYTHGIYGILTIGIISLIIAGLTPFAGMGSSLIMTRLAVGLFTGYILHLVEDYWTSNSIDWLYPFRNKDSFVLKAVYNEQNEPVIIHMFRPKRVPTKNPNYWYAHPSGKYYDANSDNTYLFVFICFIIAAIINFIYFKQFYF</sequence>
<name>A0A6F9XNV9_9LACO</name>
<reference evidence="2" key="1">
    <citation type="submission" date="2019-10" db="EMBL/GenBank/DDBJ databases">
        <title>Lactobacillus agilis SY212 Whole Genome Sequencing Project.</title>
        <authorList>
            <person name="Suzuki S."/>
            <person name="Endo A."/>
            <person name="Maeno S."/>
            <person name="Shiwa Y."/>
            <person name="Matsutani M."/>
            <person name="Kajikawa A."/>
        </authorList>
    </citation>
    <scope>NUCLEOTIDE SEQUENCE</scope>
    <source>
        <strain evidence="2">SY212</strain>
    </source>
</reference>
<protein>
    <recommendedName>
        <fullName evidence="3">Metal-dependent hydrolase</fullName>
    </recommendedName>
</protein>